<name>A0ABN8SK97_9CNID</name>
<accession>A0ABN8SK97</accession>
<dbReference type="EMBL" id="CALNXI010002898">
    <property type="protein sequence ID" value="CAH3191334.1"/>
    <property type="molecule type" value="Genomic_DNA"/>
</dbReference>
<evidence type="ECO:0000313" key="2">
    <source>
        <dbReference type="Proteomes" id="UP001159427"/>
    </source>
</evidence>
<keyword evidence="2" id="KW-1185">Reference proteome</keyword>
<dbReference type="Proteomes" id="UP001159427">
    <property type="component" value="Unassembled WGS sequence"/>
</dbReference>
<sequence length="110" mass="12578">MTSSVNVTGQQCSNKWKKLEEKYKKVTTSSVNVTGQQCSNKWKKLEEKYKKVTEHNSCTRNERKEGEFQNEMTEFFGSNPKIVPATTVSSMAMEAEGADHSHDEDEELPR</sequence>
<protein>
    <submittedName>
        <fullName evidence="1">Uncharacterized protein</fullName>
    </submittedName>
</protein>
<gene>
    <name evidence="1" type="ORF">PEVE_00021632</name>
</gene>
<evidence type="ECO:0000313" key="1">
    <source>
        <dbReference type="EMBL" id="CAH3191334.1"/>
    </source>
</evidence>
<proteinExistence type="predicted"/>
<comment type="caution">
    <text evidence="1">The sequence shown here is derived from an EMBL/GenBank/DDBJ whole genome shotgun (WGS) entry which is preliminary data.</text>
</comment>
<organism evidence="1 2">
    <name type="scientific">Porites evermanni</name>
    <dbReference type="NCBI Taxonomy" id="104178"/>
    <lineage>
        <taxon>Eukaryota</taxon>
        <taxon>Metazoa</taxon>
        <taxon>Cnidaria</taxon>
        <taxon>Anthozoa</taxon>
        <taxon>Hexacorallia</taxon>
        <taxon>Scleractinia</taxon>
        <taxon>Fungiina</taxon>
        <taxon>Poritidae</taxon>
        <taxon>Porites</taxon>
    </lineage>
</organism>
<reference evidence="1 2" key="1">
    <citation type="submission" date="2022-05" db="EMBL/GenBank/DDBJ databases">
        <authorList>
            <consortium name="Genoscope - CEA"/>
            <person name="William W."/>
        </authorList>
    </citation>
    <scope>NUCLEOTIDE SEQUENCE [LARGE SCALE GENOMIC DNA]</scope>
</reference>